<feature type="signal peptide" evidence="1">
    <location>
        <begin position="1"/>
        <end position="18"/>
    </location>
</feature>
<dbReference type="AlphaFoldDB" id="A0A316X0F1"/>
<dbReference type="SUPFAM" id="SSF50969">
    <property type="entry name" value="YVTN repeat-like/Quinoprotein amine dehydrogenase"/>
    <property type="match status" value="1"/>
</dbReference>
<evidence type="ECO:0000313" key="2">
    <source>
        <dbReference type="EMBL" id="PWN64380.1"/>
    </source>
</evidence>
<dbReference type="EMBL" id="PPEI02000003">
    <property type="protein sequence ID" value="PWN64380.1"/>
    <property type="molecule type" value="Genomic_DNA"/>
</dbReference>
<proteinExistence type="predicted"/>
<dbReference type="RefSeq" id="WP_109620846.1">
    <property type="nucleotide sequence ID" value="NZ_PPEI02000003.1"/>
</dbReference>
<gene>
    <name evidence="2" type="ORF">C1638_010790</name>
</gene>
<dbReference type="InterPro" id="IPR011044">
    <property type="entry name" value="Quino_amine_DH_bsu"/>
</dbReference>
<comment type="caution">
    <text evidence="2">The sequence shown here is derived from an EMBL/GenBank/DDBJ whole genome shotgun (WGS) entry which is preliminary data.</text>
</comment>
<reference evidence="2" key="1">
    <citation type="submission" date="2018-04" db="EMBL/GenBank/DDBJ databases">
        <title>Draft Genome Sequences of Chryseobacterium lactis NCTC11390T isolated from milk, Chryseobacterium oncorhynchi 701B-08T from rainbow trout, and Chryseobacterium viscerum 687B-08T from diseased fish.</title>
        <authorList>
            <person name="Jeong J.-J."/>
            <person name="Lee Y.J."/>
            <person name="Pathiraja D."/>
            <person name="Park B."/>
            <person name="Choi I.-G."/>
            <person name="Kim K.D."/>
        </authorList>
    </citation>
    <scope>NUCLEOTIDE SEQUENCE [LARGE SCALE GENOMIC DNA]</scope>
    <source>
        <strain evidence="2">701B-08</strain>
    </source>
</reference>
<protein>
    <recommendedName>
        <fullName evidence="4">Bulb-type lectin domain-containing protein</fullName>
    </recommendedName>
</protein>
<keyword evidence="3" id="KW-1185">Reference proteome</keyword>
<evidence type="ECO:0000313" key="3">
    <source>
        <dbReference type="Proteomes" id="UP000236182"/>
    </source>
</evidence>
<evidence type="ECO:0008006" key="4">
    <source>
        <dbReference type="Google" id="ProtNLM"/>
    </source>
</evidence>
<sequence length="383" mass="42519">MKKLYTLILALSTAVVFAQLPDAFSYQAIAFNSGGVPVANSNVSVRISILNNSVNGTNLYTETHSKTTNSKGLINLNIGQGTPVSGVFSGINWSVNSKFIKVEMDPAGGSNYTNVGTNQLMSVPYAMVAQKIDVSSPNSSIGDDIIEGKSSNYYFLDKFDRKIYAFNSKTGTWSSKLYNVGYSNNNILPTITASNGNIIFTDKYERTVNVFNSKTGNWSSQLYNVWYYNNGLSSPSVVTLDSGNVMFIDNHDHKVYTFNYISGGWAEKEFNIGYPNNNIAPTVIYSGSNFAFVDKYEHSVKVFNSKTMEWKTQEFSLGYFYNDGGLGNPEITVSNGNFLFTDKYDHKVYVFNSKTGNWVVQEFNVGYFNNNMSTPTTLVSETK</sequence>
<feature type="chain" id="PRO_5016244176" description="Bulb-type lectin domain-containing protein" evidence="1">
    <location>
        <begin position="19"/>
        <end position="383"/>
    </location>
</feature>
<dbReference type="OrthoDB" id="9765957at2"/>
<evidence type="ECO:0000256" key="1">
    <source>
        <dbReference type="SAM" id="SignalP"/>
    </source>
</evidence>
<name>A0A316X0F1_9FLAO</name>
<dbReference type="Proteomes" id="UP000236182">
    <property type="component" value="Unassembled WGS sequence"/>
</dbReference>
<organism evidence="2 3">
    <name type="scientific">Chryseobacterium oncorhynchi</name>
    <dbReference type="NCBI Taxonomy" id="741074"/>
    <lineage>
        <taxon>Bacteria</taxon>
        <taxon>Pseudomonadati</taxon>
        <taxon>Bacteroidota</taxon>
        <taxon>Flavobacteriia</taxon>
        <taxon>Flavobacteriales</taxon>
        <taxon>Weeksellaceae</taxon>
        <taxon>Chryseobacterium group</taxon>
        <taxon>Chryseobacterium</taxon>
    </lineage>
</organism>
<keyword evidence="1" id="KW-0732">Signal</keyword>
<accession>A0A316X0F1</accession>